<name>A0AAV5RJL3_STABA</name>
<keyword evidence="1" id="KW-0812">Transmembrane</keyword>
<sequence length="79" mass="9143">MTSYRFAPKYNEPRVFGKIYTLPKILKWVPSTILWGAATGVALTFFADSITLLRRDVFVKLPAIGWYYDDHIDPEDTPF</sequence>
<evidence type="ECO:0000313" key="2">
    <source>
        <dbReference type="EMBL" id="GMM50734.1"/>
    </source>
</evidence>
<dbReference type="EMBL" id="BTGC01000003">
    <property type="protein sequence ID" value="GMM50734.1"/>
    <property type="molecule type" value="Genomic_DNA"/>
</dbReference>
<keyword evidence="1" id="KW-0472">Membrane</keyword>
<dbReference type="PANTHER" id="PTHR28254:SF1">
    <property type="entry name" value="CYTOCHROME B-C1 COMPLEX SUBUNIT 10, MITOCHONDRIAL"/>
    <property type="match status" value="1"/>
</dbReference>
<proteinExistence type="predicted"/>
<evidence type="ECO:0008006" key="4">
    <source>
        <dbReference type="Google" id="ProtNLM"/>
    </source>
</evidence>
<protein>
    <recommendedName>
        <fullName evidence="4">Cytochrome b-c1 complex subunit 10</fullName>
    </recommendedName>
</protein>
<dbReference type="SUPFAM" id="SSF81518">
    <property type="entry name" value="Subunit XI (6.4 kDa protein) of cytochrome bc1 complex (Ubiquinol-cytochrome c reductase)"/>
    <property type="match status" value="1"/>
</dbReference>
<dbReference type="InterPro" id="IPR029027">
    <property type="entry name" value="Single_a-helix_sf"/>
</dbReference>
<comment type="caution">
    <text evidence="2">The sequence shown here is derived from an EMBL/GenBank/DDBJ whole genome shotgun (WGS) entry which is preliminary data.</text>
</comment>
<gene>
    <name evidence="2" type="ORF">DASB73_016920</name>
</gene>
<dbReference type="GO" id="GO:0006122">
    <property type="term" value="P:mitochondrial electron transport, ubiquinol to cytochrome c"/>
    <property type="evidence" value="ECO:0007669"/>
    <property type="project" value="InterPro"/>
</dbReference>
<organism evidence="2 3">
    <name type="scientific">Starmerella bacillaris</name>
    <name type="common">Yeast</name>
    <name type="synonym">Candida zemplinina</name>
    <dbReference type="NCBI Taxonomy" id="1247836"/>
    <lineage>
        <taxon>Eukaryota</taxon>
        <taxon>Fungi</taxon>
        <taxon>Dikarya</taxon>
        <taxon>Ascomycota</taxon>
        <taxon>Saccharomycotina</taxon>
        <taxon>Dipodascomycetes</taxon>
        <taxon>Dipodascales</taxon>
        <taxon>Trichomonascaceae</taxon>
        <taxon>Starmerella</taxon>
    </lineage>
</organism>
<accession>A0AAV5RJL3</accession>
<dbReference type="AlphaFoldDB" id="A0AAV5RJL3"/>
<dbReference type="PANTHER" id="PTHR28254">
    <property type="entry name" value="CYTOCHROME B-C1 COMPLEX SUBUNIT 10"/>
    <property type="match status" value="1"/>
</dbReference>
<dbReference type="Pfam" id="PF09796">
    <property type="entry name" value="QCR10"/>
    <property type="match status" value="1"/>
</dbReference>
<feature type="transmembrane region" description="Helical" evidence="1">
    <location>
        <begin position="33"/>
        <end position="53"/>
    </location>
</feature>
<dbReference type="GO" id="GO:0005739">
    <property type="term" value="C:mitochondrion"/>
    <property type="evidence" value="ECO:0007669"/>
    <property type="project" value="GOC"/>
</dbReference>
<keyword evidence="1" id="KW-1133">Transmembrane helix</keyword>
<reference evidence="2 3" key="1">
    <citation type="journal article" date="2023" name="Elife">
        <title>Identification of key yeast species and microbe-microbe interactions impacting larval growth of Drosophila in the wild.</title>
        <authorList>
            <person name="Mure A."/>
            <person name="Sugiura Y."/>
            <person name="Maeda R."/>
            <person name="Honda K."/>
            <person name="Sakurai N."/>
            <person name="Takahashi Y."/>
            <person name="Watada M."/>
            <person name="Katoh T."/>
            <person name="Gotoh A."/>
            <person name="Gotoh Y."/>
            <person name="Taniguchi I."/>
            <person name="Nakamura K."/>
            <person name="Hayashi T."/>
            <person name="Katayama T."/>
            <person name="Uemura T."/>
            <person name="Hattori Y."/>
        </authorList>
    </citation>
    <scope>NUCLEOTIDE SEQUENCE [LARGE SCALE GENOMIC DNA]</scope>
    <source>
        <strain evidence="2 3">SB-73</strain>
    </source>
</reference>
<evidence type="ECO:0000313" key="3">
    <source>
        <dbReference type="Proteomes" id="UP001362899"/>
    </source>
</evidence>
<dbReference type="Proteomes" id="UP001362899">
    <property type="component" value="Unassembled WGS sequence"/>
</dbReference>
<dbReference type="Gene3D" id="1.20.5.220">
    <property type="match status" value="1"/>
</dbReference>
<evidence type="ECO:0000256" key="1">
    <source>
        <dbReference type="SAM" id="Phobius"/>
    </source>
</evidence>
<dbReference type="InterPro" id="IPR019182">
    <property type="entry name" value="Cytochrome_b-c1_su10_fun"/>
</dbReference>
<keyword evidence="3" id="KW-1185">Reference proteome</keyword>